<evidence type="ECO:0000256" key="5">
    <source>
        <dbReference type="SAM" id="MobiDB-lite"/>
    </source>
</evidence>
<dbReference type="InterPro" id="IPR002893">
    <property type="entry name" value="Znf_MYND"/>
</dbReference>
<dbReference type="InterPro" id="IPR027796">
    <property type="entry name" value="OTT_1508_deam-like"/>
</dbReference>
<dbReference type="EMBL" id="ML735712">
    <property type="protein sequence ID" value="KAE8419970.1"/>
    <property type="molecule type" value="Genomic_DNA"/>
</dbReference>
<keyword evidence="3" id="KW-0862">Zinc</keyword>
<reference evidence="7 8" key="1">
    <citation type="submission" date="2019-04" db="EMBL/GenBank/DDBJ databases">
        <authorList>
            <consortium name="DOE Joint Genome Institute"/>
            <person name="Mondo S."/>
            <person name="Kjaerbolling I."/>
            <person name="Vesth T."/>
            <person name="Frisvad J.C."/>
            <person name="Nybo J.L."/>
            <person name="Theobald S."/>
            <person name="Kildgaard S."/>
            <person name="Isbrandt T."/>
            <person name="Kuo A."/>
            <person name="Sato A."/>
            <person name="Lyhne E.K."/>
            <person name="Kogle M.E."/>
            <person name="Wiebenga A."/>
            <person name="Kun R.S."/>
            <person name="Lubbers R.J."/>
            <person name="Makela M.R."/>
            <person name="Barry K."/>
            <person name="Chovatia M."/>
            <person name="Clum A."/>
            <person name="Daum C."/>
            <person name="Haridas S."/>
            <person name="He G."/>
            <person name="LaButti K."/>
            <person name="Lipzen A."/>
            <person name="Riley R."/>
            <person name="Salamov A."/>
            <person name="Simmons B.A."/>
            <person name="Magnuson J.K."/>
            <person name="Henrissat B."/>
            <person name="Mortensen U.H."/>
            <person name="Larsen T.O."/>
            <person name="Devries R.P."/>
            <person name="Grigoriev I.V."/>
            <person name="Machida M."/>
            <person name="Baker S.E."/>
            <person name="Andersen M.R."/>
            <person name="Cantor M.N."/>
            <person name="Hua S.X."/>
        </authorList>
    </citation>
    <scope>NUCLEOTIDE SEQUENCE [LARGE SCALE GENOMIC DNA]</scope>
    <source>
        <strain evidence="7 8">CBS 117616</strain>
    </source>
</reference>
<dbReference type="PROSITE" id="PS01360">
    <property type="entry name" value="ZF_MYND_1"/>
    <property type="match status" value="1"/>
</dbReference>
<keyword evidence="8" id="KW-1185">Reference proteome</keyword>
<evidence type="ECO:0000256" key="4">
    <source>
        <dbReference type="PROSITE-ProRule" id="PRU00134"/>
    </source>
</evidence>
<protein>
    <recommendedName>
        <fullName evidence="6">MYND-type domain-containing protein</fullName>
    </recommendedName>
</protein>
<sequence>MDCSSLEVSDELAHVVWASNILSFLNPYTLTASDEPFLPSQGINDDDEADFEDGPDEDFTSIDTEQLTANSEILRRKFLDCIGELLAHTKGGKFVTATALREKEDEVEIDIARNNGLKTDDEVCLGFLRRSLAMQADAQEQVTTKAESLLMQFFNFDLRCSALSKAQDRDNQRRKIVELAAATTYPQQAAQAAQGALERMMPSVDPHKVARLLPSFRTVTFISIPPPAPLKLQNHQIPNFQEAWKYLRLPSGPSWHIPPGLARKTHHFRRKCGSNLFTLCEIQLLMRYEAEPSLGPTLAYFRCSKKACFLCESFLALSALKVSTRGRHGECDPQWAVQPCNSESTRQRLNSLCETIKQKIRAKIMPCHTPPPVAIHQSSAVSDLKSLHMLDLMRQSKKREVNDGKAQELRVQWLILSVGTLEIWYRDLRTLCVMCQTPCARRCTQCFAIWYCSNRCQKPDWPAHKLLCSRYRKFLDTRPSKSHRLGIWFPRDANRLRLKWAPIYSPEWGFHYPYFDLYLGSDNGVLFTIPFAENKRRGLELDHYLTIYYRDWNEIANKSVYAAVEACHGTSDHKFADITLADFRHALDWFSTYFNNTVRETPSGGSVLPVKISCPLEQKVHGRELFIPVAIDRDFPSMSSVSPLSQALGLPIRVCQLERGGLERAIGLIDEVSWEECLVNQHA</sequence>
<keyword evidence="1" id="KW-0479">Metal-binding</keyword>
<dbReference type="Pfam" id="PF01753">
    <property type="entry name" value="zf-MYND"/>
    <property type="match status" value="1"/>
</dbReference>
<evidence type="ECO:0000256" key="1">
    <source>
        <dbReference type="ARBA" id="ARBA00022723"/>
    </source>
</evidence>
<name>A0ABQ6WS96_9EURO</name>
<evidence type="ECO:0000259" key="6">
    <source>
        <dbReference type="PROSITE" id="PS50865"/>
    </source>
</evidence>
<feature type="region of interest" description="Disordered" evidence="5">
    <location>
        <begin position="36"/>
        <end position="60"/>
    </location>
</feature>
<gene>
    <name evidence="7" type="ORF">BDV36DRAFT_293621</name>
</gene>
<proteinExistence type="predicted"/>
<organism evidence="7 8">
    <name type="scientific">Aspergillus pseudocaelatus</name>
    <dbReference type="NCBI Taxonomy" id="1825620"/>
    <lineage>
        <taxon>Eukaryota</taxon>
        <taxon>Fungi</taxon>
        <taxon>Dikarya</taxon>
        <taxon>Ascomycota</taxon>
        <taxon>Pezizomycotina</taxon>
        <taxon>Eurotiomycetes</taxon>
        <taxon>Eurotiomycetidae</taxon>
        <taxon>Eurotiales</taxon>
        <taxon>Aspergillaceae</taxon>
        <taxon>Aspergillus</taxon>
        <taxon>Aspergillus subgen. Circumdati</taxon>
    </lineage>
</organism>
<evidence type="ECO:0000313" key="7">
    <source>
        <dbReference type="EMBL" id="KAE8419970.1"/>
    </source>
</evidence>
<dbReference type="PROSITE" id="PS50865">
    <property type="entry name" value="ZF_MYND_2"/>
    <property type="match status" value="1"/>
</dbReference>
<keyword evidence="2 4" id="KW-0863">Zinc-finger</keyword>
<evidence type="ECO:0000256" key="3">
    <source>
        <dbReference type="ARBA" id="ARBA00022833"/>
    </source>
</evidence>
<evidence type="ECO:0000313" key="8">
    <source>
        <dbReference type="Proteomes" id="UP000325395"/>
    </source>
</evidence>
<feature type="domain" description="MYND-type" evidence="6">
    <location>
        <begin position="432"/>
        <end position="468"/>
    </location>
</feature>
<evidence type="ECO:0000256" key="2">
    <source>
        <dbReference type="ARBA" id="ARBA00022771"/>
    </source>
</evidence>
<dbReference type="Gene3D" id="6.10.140.2220">
    <property type="match status" value="1"/>
</dbReference>
<dbReference type="Pfam" id="PF14441">
    <property type="entry name" value="OTT_1508_deam"/>
    <property type="match status" value="1"/>
</dbReference>
<accession>A0ABQ6WS96</accession>
<feature type="compositionally biased region" description="Acidic residues" evidence="5">
    <location>
        <begin position="44"/>
        <end position="60"/>
    </location>
</feature>
<dbReference type="SUPFAM" id="SSF144232">
    <property type="entry name" value="HIT/MYND zinc finger-like"/>
    <property type="match status" value="1"/>
</dbReference>
<dbReference type="Proteomes" id="UP000325395">
    <property type="component" value="Unassembled WGS sequence"/>
</dbReference>